<dbReference type="InterPro" id="IPR045051">
    <property type="entry name" value="SBT"/>
</dbReference>
<evidence type="ECO:0000313" key="10">
    <source>
        <dbReference type="Proteomes" id="UP000093000"/>
    </source>
</evidence>
<evidence type="ECO:0000256" key="2">
    <source>
        <dbReference type="ARBA" id="ARBA00022670"/>
    </source>
</evidence>
<evidence type="ECO:0000259" key="7">
    <source>
        <dbReference type="Pfam" id="PF02225"/>
    </source>
</evidence>
<evidence type="ECO:0000256" key="4">
    <source>
        <dbReference type="ARBA" id="ARBA00022801"/>
    </source>
</evidence>
<dbReference type="EMBL" id="LUGH01000779">
    <property type="protein sequence ID" value="OBZ82828.1"/>
    <property type="molecule type" value="Genomic_DNA"/>
</dbReference>
<evidence type="ECO:0000256" key="6">
    <source>
        <dbReference type="PROSITE-ProRule" id="PRU01240"/>
    </source>
</evidence>
<reference evidence="9 10" key="1">
    <citation type="submission" date="2016-03" db="EMBL/GenBank/DDBJ databases">
        <title>Choanephora cucurbitarum.</title>
        <authorList>
            <person name="Min B."/>
            <person name="Park H."/>
            <person name="Park J.-H."/>
            <person name="Shin H.-D."/>
            <person name="Choi I.-G."/>
        </authorList>
    </citation>
    <scope>NUCLEOTIDE SEQUENCE [LARGE SCALE GENOMIC DNA]</scope>
    <source>
        <strain evidence="9 10">KUS-F28377</strain>
    </source>
</reference>
<dbReference type="Pfam" id="PF02225">
    <property type="entry name" value="PA"/>
    <property type="match status" value="1"/>
</dbReference>
<organism evidence="9 10">
    <name type="scientific">Choanephora cucurbitarum</name>
    <dbReference type="NCBI Taxonomy" id="101091"/>
    <lineage>
        <taxon>Eukaryota</taxon>
        <taxon>Fungi</taxon>
        <taxon>Fungi incertae sedis</taxon>
        <taxon>Mucoromycota</taxon>
        <taxon>Mucoromycotina</taxon>
        <taxon>Mucoromycetes</taxon>
        <taxon>Mucorales</taxon>
        <taxon>Mucorineae</taxon>
        <taxon>Choanephoraceae</taxon>
        <taxon>Choanephoroideae</taxon>
        <taxon>Choanephora</taxon>
    </lineage>
</organism>
<dbReference type="InterPro" id="IPR023828">
    <property type="entry name" value="Peptidase_S8_Ser-AS"/>
</dbReference>
<keyword evidence="2" id="KW-0645">Protease</keyword>
<gene>
    <name evidence="9" type="primary">prtP</name>
    <name evidence="9" type="ORF">A0J61_09121</name>
</gene>
<comment type="caution">
    <text evidence="6">Lacks conserved residue(s) required for the propagation of feature annotation.</text>
</comment>
<dbReference type="InterPro" id="IPR036852">
    <property type="entry name" value="Peptidase_S8/S53_dom_sf"/>
</dbReference>
<dbReference type="Gene3D" id="2.60.40.1710">
    <property type="entry name" value="Subtilisin-like superfamily"/>
    <property type="match status" value="1"/>
</dbReference>
<proteinExistence type="inferred from homology"/>
<keyword evidence="3" id="KW-0732">Signal</keyword>
<keyword evidence="5" id="KW-0720">Serine protease</keyword>
<evidence type="ECO:0000256" key="1">
    <source>
        <dbReference type="ARBA" id="ARBA00011073"/>
    </source>
</evidence>
<dbReference type="GO" id="GO:0016020">
    <property type="term" value="C:membrane"/>
    <property type="evidence" value="ECO:0007669"/>
    <property type="project" value="InterPro"/>
</dbReference>
<dbReference type="GO" id="GO:0004252">
    <property type="term" value="F:serine-type endopeptidase activity"/>
    <property type="evidence" value="ECO:0007669"/>
    <property type="project" value="InterPro"/>
</dbReference>
<keyword evidence="10" id="KW-1185">Reference proteome</keyword>
<name>A0A1C7N1G3_9FUNG</name>
<dbReference type="InterPro" id="IPR003137">
    <property type="entry name" value="PA_domain"/>
</dbReference>
<dbReference type="Gene3D" id="3.50.30.30">
    <property type="match status" value="1"/>
</dbReference>
<dbReference type="Proteomes" id="UP000093000">
    <property type="component" value="Unassembled WGS sequence"/>
</dbReference>
<evidence type="ECO:0000256" key="5">
    <source>
        <dbReference type="ARBA" id="ARBA00022825"/>
    </source>
</evidence>
<accession>A0A1C7N1G3</accession>
<keyword evidence="4" id="KW-0378">Hydrolase</keyword>
<dbReference type="PROSITE" id="PS51892">
    <property type="entry name" value="SUBTILASE"/>
    <property type="match status" value="1"/>
</dbReference>
<protein>
    <submittedName>
        <fullName evidence="9">PII-type proteinase</fullName>
    </submittedName>
</protein>
<dbReference type="InParanoid" id="A0A1C7N1G3"/>
<sequence>GCDPEDIPDNVEGKVVIVRYGACKIGRKATMAAEKGAISLIVYDDGNHKTNTKNSDTVIPAVLVNQKVGEDIVTALNKGKKITVKFHPEEKSMPRENKSYAASFSSLGPNSGLHLVPRISALGDNVNSTIPRRLGSYGFMYGTSMSTPYIAGSIALYLESLGKEKKRPFEQIIESLQNYALPSNKAYSNSLDTPIRQGAGMVQLYDTITQGVHVSPSQISFNDTATTNYTSQTITITNHGSKAVEFSLKNNASIGIALYEHSKEDRTPSRLTREYKATANLAFSEKTLKLPPGASQNLTITVTPPTDGTEQYIFYGGYVHLRSKHQDNNVDVRIPYIGVNNDLSQIRGYTYY</sequence>
<dbReference type="SUPFAM" id="SSF52025">
    <property type="entry name" value="PA domain"/>
    <property type="match status" value="1"/>
</dbReference>
<dbReference type="PROSITE" id="PS00138">
    <property type="entry name" value="SUBTILASE_SER"/>
    <property type="match status" value="1"/>
</dbReference>
<comment type="caution">
    <text evidence="9">The sequence shown here is derived from an EMBL/GenBank/DDBJ whole genome shotgun (WGS) entry which is preliminary data.</text>
</comment>
<dbReference type="Gene3D" id="3.40.50.200">
    <property type="entry name" value="Peptidase S8/S53 domain"/>
    <property type="match status" value="1"/>
</dbReference>
<dbReference type="OrthoDB" id="10256524at2759"/>
<dbReference type="SUPFAM" id="SSF52743">
    <property type="entry name" value="Subtilisin-like"/>
    <property type="match status" value="1"/>
</dbReference>
<feature type="domain" description="PA" evidence="7">
    <location>
        <begin position="1"/>
        <end position="72"/>
    </location>
</feature>
<dbReference type="PANTHER" id="PTHR10795">
    <property type="entry name" value="PROPROTEIN CONVERTASE SUBTILISIN/KEXIN"/>
    <property type="match status" value="1"/>
</dbReference>
<dbReference type="AlphaFoldDB" id="A0A1C7N1G3"/>
<feature type="domain" description="C5a peptidase/Subtilisin-like protease SBT2-like Fn3-like" evidence="8">
    <location>
        <begin position="219"/>
        <end position="336"/>
    </location>
</feature>
<comment type="similarity">
    <text evidence="1 6">Belongs to the peptidase S8 family.</text>
</comment>
<dbReference type="STRING" id="101091.A0A1C7N1G3"/>
<dbReference type="Pfam" id="PF06280">
    <property type="entry name" value="fn3_5"/>
    <property type="match status" value="1"/>
</dbReference>
<dbReference type="InterPro" id="IPR010435">
    <property type="entry name" value="C5a/SBT2-like_Fn3"/>
</dbReference>
<evidence type="ECO:0000259" key="8">
    <source>
        <dbReference type="Pfam" id="PF06280"/>
    </source>
</evidence>
<dbReference type="GO" id="GO:0006508">
    <property type="term" value="P:proteolysis"/>
    <property type="evidence" value="ECO:0007669"/>
    <property type="project" value="UniProtKB-KW"/>
</dbReference>
<feature type="non-terminal residue" evidence="9">
    <location>
        <position position="1"/>
    </location>
</feature>
<evidence type="ECO:0000256" key="3">
    <source>
        <dbReference type="ARBA" id="ARBA00022729"/>
    </source>
</evidence>
<dbReference type="InterPro" id="IPR046450">
    <property type="entry name" value="PA_dom_sf"/>
</dbReference>
<evidence type="ECO:0000313" key="9">
    <source>
        <dbReference type="EMBL" id="OBZ82828.1"/>
    </source>
</evidence>